<dbReference type="GO" id="GO:0012505">
    <property type="term" value="C:endomembrane system"/>
    <property type="evidence" value="ECO:0007669"/>
    <property type="project" value="UniProtKB-SubCell"/>
</dbReference>
<dbReference type="PANTHER" id="PTHR30024">
    <property type="entry name" value="ALIPHATIC SULFONATES-BINDING PROTEIN-RELATED"/>
    <property type="match status" value="1"/>
</dbReference>
<evidence type="ECO:0000256" key="4">
    <source>
        <dbReference type="ARBA" id="ARBA00022519"/>
    </source>
</evidence>
<keyword evidence="4" id="KW-0997">Cell inner membrane</keyword>
<dbReference type="Pfam" id="PF13379">
    <property type="entry name" value="NMT1_2"/>
    <property type="match status" value="1"/>
</dbReference>
<feature type="domain" description="Solute-binding protein family 3/N-terminal" evidence="6">
    <location>
        <begin position="37"/>
        <end position="274"/>
    </location>
</feature>
<dbReference type="RefSeq" id="WP_303738812.1">
    <property type="nucleotide sequence ID" value="NZ_SUTK01000015.1"/>
</dbReference>
<evidence type="ECO:0000256" key="1">
    <source>
        <dbReference type="ARBA" id="ARBA00004308"/>
    </source>
</evidence>
<comment type="subcellular location">
    <subcellularLocation>
        <location evidence="1">Endomembrane system</location>
    </subcellularLocation>
</comment>
<proteinExistence type="predicted"/>
<evidence type="ECO:0000256" key="3">
    <source>
        <dbReference type="ARBA" id="ARBA00022475"/>
    </source>
</evidence>
<protein>
    <submittedName>
        <fullName evidence="7">ABC transporter substrate-binding protein</fullName>
    </submittedName>
</protein>
<keyword evidence="2" id="KW-0813">Transport</keyword>
<evidence type="ECO:0000313" key="8">
    <source>
        <dbReference type="Proteomes" id="UP000783037"/>
    </source>
</evidence>
<dbReference type="AlphaFoldDB" id="A0A8T3VA38"/>
<sequence>MNKKITFVLVLALAVFLVMGSASAGFFDFLGGDSGNTVKIGYLPSDHDAALFVADAQGLYKNKGINTELVQFNNGGDLMTAMASGNVDVGYVGIAPVLSSISSGVPVKVISAAQIEGSGIIVNKDANIASAKDLSGKTVATPGEASIQHVLLSAYLRANAMSLDDINESAMKVPSINDALKTGNLPAAVTFQPYVSLGETDDNIVELVDSSEIMPNHPCCVVVASDDFIKNNENTTKDIITIHKEATAFINKNIKDGKTNEVVKLLPKDIVANEDAEAKSLESFPFISGLDDAYKADVDAFQQAEVGLGILNQTISHEDLYWEA</sequence>
<dbReference type="InterPro" id="IPR044527">
    <property type="entry name" value="NrtA/CpmA_ABC-bd_dom"/>
</dbReference>
<comment type="caution">
    <text evidence="7">The sequence shown here is derived from an EMBL/GenBank/DDBJ whole genome shotgun (WGS) entry which is preliminary data.</text>
</comment>
<dbReference type="SMART" id="SM00062">
    <property type="entry name" value="PBPb"/>
    <property type="match status" value="1"/>
</dbReference>
<dbReference type="Gene3D" id="3.40.190.10">
    <property type="entry name" value="Periplasmic binding protein-like II"/>
    <property type="match status" value="2"/>
</dbReference>
<evidence type="ECO:0000256" key="2">
    <source>
        <dbReference type="ARBA" id="ARBA00022448"/>
    </source>
</evidence>
<keyword evidence="5" id="KW-0472">Membrane</keyword>
<organism evidence="7 8">
    <name type="scientific">Methanobrevibacter thaueri</name>
    <dbReference type="NCBI Taxonomy" id="190975"/>
    <lineage>
        <taxon>Archaea</taxon>
        <taxon>Methanobacteriati</taxon>
        <taxon>Methanobacteriota</taxon>
        <taxon>Methanomada group</taxon>
        <taxon>Methanobacteria</taxon>
        <taxon>Methanobacteriales</taxon>
        <taxon>Methanobacteriaceae</taxon>
        <taxon>Methanobrevibacter</taxon>
    </lineage>
</organism>
<name>A0A8T3VA38_9EURY</name>
<dbReference type="SUPFAM" id="SSF53850">
    <property type="entry name" value="Periplasmic binding protein-like II"/>
    <property type="match status" value="1"/>
</dbReference>
<evidence type="ECO:0000313" key="7">
    <source>
        <dbReference type="EMBL" id="MBE6501710.1"/>
    </source>
</evidence>
<dbReference type="InterPro" id="IPR001638">
    <property type="entry name" value="Solute-binding_3/MltF_N"/>
</dbReference>
<dbReference type="EMBL" id="SUTK01000015">
    <property type="protein sequence ID" value="MBE6501710.1"/>
    <property type="molecule type" value="Genomic_DNA"/>
</dbReference>
<accession>A0A8T3VA38</accession>
<gene>
    <name evidence="7" type="ORF">E7Z79_04640</name>
</gene>
<evidence type="ECO:0000259" key="6">
    <source>
        <dbReference type="SMART" id="SM00062"/>
    </source>
</evidence>
<evidence type="ECO:0000256" key="5">
    <source>
        <dbReference type="ARBA" id="ARBA00023136"/>
    </source>
</evidence>
<dbReference type="CDD" id="cd13553">
    <property type="entry name" value="PBP2_NrtA_CpmA_like"/>
    <property type="match status" value="1"/>
</dbReference>
<keyword evidence="3" id="KW-1003">Cell membrane</keyword>
<reference evidence="7" key="1">
    <citation type="submission" date="2019-04" db="EMBL/GenBank/DDBJ databases">
        <title>Evolution of Biomass-Degrading Anaerobic Consortia Revealed by Metagenomics.</title>
        <authorList>
            <person name="Peng X."/>
        </authorList>
    </citation>
    <scope>NUCLEOTIDE SEQUENCE</scope>
    <source>
        <strain evidence="7">SIG18</strain>
    </source>
</reference>
<dbReference type="Proteomes" id="UP000783037">
    <property type="component" value="Unassembled WGS sequence"/>
</dbReference>